<proteinExistence type="predicted"/>
<gene>
    <name evidence="2" type="ORF">KIPB_015129</name>
</gene>
<feature type="region of interest" description="Disordered" evidence="1">
    <location>
        <begin position="38"/>
        <end position="72"/>
    </location>
</feature>
<dbReference type="AlphaFoldDB" id="A0A391PBL0"/>
<accession>A0A391PBL0</accession>
<dbReference type="EMBL" id="BDIP01008259">
    <property type="protein sequence ID" value="GCA64702.1"/>
    <property type="molecule type" value="Genomic_DNA"/>
</dbReference>
<name>A0A391PBL0_9EUKA</name>
<organism evidence="2 3">
    <name type="scientific">Kipferlia bialata</name>
    <dbReference type="NCBI Taxonomy" id="797122"/>
    <lineage>
        <taxon>Eukaryota</taxon>
        <taxon>Metamonada</taxon>
        <taxon>Carpediemonas-like organisms</taxon>
        <taxon>Kipferlia</taxon>
    </lineage>
</organism>
<keyword evidence="3" id="KW-1185">Reference proteome</keyword>
<reference evidence="2 3" key="1">
    <citation type="journal article" date="2018" name="PLoS ONE">
        <title>The draft genome of Kipferlia bialata reveals reductive genome evolution in fornicate parasites.</title>
        <authorList>
            <person name="Tanifuji G."/>
            <person name="Takabayashi S."/>
            <person name="Kume K."/>
            <person name="Takagi M."/>
            <person name="Nakayama T."/>
            <person name="Kamikawa R."/>
            <person name="Inagaki Y."/>
            <person name="Hashimoto T."/>
        </authorList>
    </citation>
    <scope>NUCLEOTIDE SEQUENCE [LARGE SCALE GENOMIC DNA]</scope>
    <source>
        <strain evidence="2">NY0173</strain>
    </source>
</reference>
<evidence type="ECO:0000313" key="2">
    <source>
        <dbReference type="EMBL" id="GCA64702.1"/>
    </source>
</evidence>
<dbReference type="Proteomes" id="UP000265618">
    <property type="component" value="Unassembled WGS sequence"/>
</dbReference>
<feature type="compositionally biased region" description="Basic and acidic residues" evidence="1">
    <location>
        <begin position="62"/>
        <end position="72"/>
    </location>
</feature>
<evidence type="ECO:0000313" key="3">
    <source>
        <dbReference type="Proteomes" id="UP000265618"/>
    </source>
</evidence>
<protein>
    <submittedName>
        <fullName evidence="2">Uncharacterized protein</fullName>
    </submittedName>
</protein>
<comment type="caution">
    <text evidence="2">The sequence shown here is derived from an EMBL/GenBank/DDBJ whole genome shotgun (WGS) entry which is preliminary data.</text>
</comment>
<evidence type="ECO:0000256" key="1">
    <source>
        <dbReference type="SAM" id="MobiDB-lite"/>
    </source>
</evidence>
<sequence>MPKEVVDRGVNKNGDRYTCYSDGGYRYDNADRSSYYSPKGGDGGNFYTAPKGSGSGSYYQNRDGDWNKCGRK</sequence>